<reference evidence="5 6" key="1">
    <citation type="submission" date="2019-08" db="EMBL/GenBank/DDBJ databases">
        <title>Draft genome sequences of two oriental melons (Cucumis melo L. var makuwa).</title>
        <authorList>
            <person name="Kwon S.-Y."/>
        </authorList>
    </citation>
    <scope>NUCLEOTIDE SEQUENCE [LARGE SCALE GENOMIC DNA]</scope>
    <source>
        <strain evidence="6">cv. Chang Bougi</strain>
        <strain evidence="5">cv. SW 3</strain>
        <tissue evidence="3">Leaf</tissue>
    </source>
</reference>
<feature type="domain" description="CCHC-type" evidence="2">
    <location>
        <begin position="113"/>
        <end position="128"/>
    </location>
</feature>
<evidence type="ECO:0000313" key="6">
    <source>
        <dbReference type="Proteomes" id="UP000321947"/>
    </source>
</evidence>
<dbReference type="Proteomes" id="UP000321393">
    <property type="component" value="Unassembled WGS sequence"/>
</dbReference>
<name>A0A5A7T4F4_CUCMM</name>
<evidence type="ECO:0000259" key="2">
    <source>
        <dbReference type="PROSITE" id="PS50158"/>
    </source>
</evidence>
<dbReference type="AlphaFoldDB" id="A0A5A7T4F4"/>
<protein>
    <recommendedName>
        <fullName evidence="2">CCHC-type domain-containing protein</fullName>
    </recommendedName>
</protein>
<dbReference type="EMBL" id="SSTD01011467">
    <property type="protein sequence ID" value="TYK09819.1"/>
    <property type="molecule type" value="Genomic_DNA"/>
</dbReference>
<accession>A0A5A7T4F4</accession>
<dbReference type="PROSITE" id="PS50158">
    <property type="entry name" value="ZF_CCHC"/>
    <property type="match status" value="1"/>
</dbReference>
<keyword evidence="1" id="KW-0479">Metal-binding</keyword>
<keyword evidence="1" id="KW-0863">Zinc-finger</keyword>
<sequence length="177" mass="20339">MGKPADAETFRDIFEDKYYPNTYCEAKRDEFLGLKQGSLSVPEYERKYMERSRYVDVIMVLRVTRVFEVVSSGGLHLRSAVRPQTGQESVASVVRCELWQKSSSQCLVSACVCYQCGQSKHFKRDCQQLRVAVQKDQGVESQTVKQPRVSTTEERLRGVQGRRELLEDLGSRERSML</sequence>
<dbReference type="InterPro" id="IPR001878">
    <property type="entry name" value="Znf_CCHC"/>
</dbReference>
<dbReference type="GO" id="GO:0008270">
    <property type="term" value="F:zinc ion binding"/>
    <property type="evidence" value="ECO:0007669"/>
    <property type="project" value="UniProtKB-KW"/>
</dbReference>
<proteinExistence type="predicted"/>
<evidence type="ECO:0000313" key="3">
    <source>
        <dbReference type="EMBL" id="KAA0037863.1"/>
    </source>
</evidence>
<dbReference type="Gene3D" id="4.10.60.10">
    <property type="entry name" value="Zinc finger, CCHC-type"/>
    <property type="match status" value="1"/>
</dbReference>
<dbReference type="EMBL" id="SSTE01018788">
    <property type="protein sequence ID" value="KAA0037863.1"/>
    <property type="molecule type" value="Genomic_DNA"/>
</dbReference>
<dbReference type="Proteomes" id="UP000321947">
    <property type="component" value="Unassembled WGS sequence"/>
</dbReference>
<dbReference type="GO" id="GO:0003676">
    <property type="term" value="F:nucleic acid binding"/>
    <property type="evidence" value="ECO:0007669"/>
    <property type="project" value="InterPro"/>
</dbReference>
<gene>
    <name evidence="4" type="ORF">E5676_scaffold127G001210</name>
    <name evidence="3" type="ORF">E6C27_scaffold36G00240</name>
</gene>
<dbReference type="SMART" id="SM00343">
    <property type="entry name" value="ZnF_C2HC"/>
    <property type="match status" value="1"/>
</dbReference>
<evidence type="ECO:0000313" key="4">
    <source>
        <dbReference type="EMBL" id="TYK09819.1"/>
    </source>
</evidence>
<evidence type="ECO:0000313" key="5">
    <source>
        <dbReference type="Proteomes" id="UP000321393"/>
    </source>
</evidence>
<organism evidence="3 5">
    <name type="scientific">Cucumis melo var. makuwa</name>
    <name type="common">Oriental melon</name>
    <dbReference type="NCBI Taxonomy" id="1194695"/>
    <lineage>
        <taxon>Eukaryota</taxon>
        <taxon>Viridiplantae</taxon>
        <taxon>Streptophyta</taxon>
        <taxon>Embryophyta</taxon>
        <taxon>Tracheophyta</taxon>
        <taxon>Spermatophyta</taxon>
        <taxon>Magnoliopsida</taxon>
        <taxon>eudicotyledons</taxon>
        <taxon>Gunneridae</taxon>
        <taxon>Pentapetalae</taxon>
        <taxon>rosids</taxon>
        <taxon>fabids</taxon>
        <taxon>Cucurbitales</taxon>
        <taxon>Cucurbitaceae</taxon>
        <taxon>Benincaseae</taxon>
        <taxon>Cucumis</taxon>
    </lineage>
</organism>
<evidence type="ECO:0000256" key="1">
    <source>
        <dbReference type="PROSITE-ProRule" id="PRU00047"/>
    </source>
</evidence>
<comment type="caution">
    <text evidence="3">The sequence shown here is derived from an EMBL/GenBank/DDBJ whole genome shotgun (WGS) entry which is preliminary data.</text>
</comment>
<keyword evidence="1" id="KW-0862">Zinc</keyword>